<dbReference type="Pfam" id="PF08241">
    <property type="entry name" value="Methyltransf_11"/>
    <property type="match status" value="1"/>
</dbReference>
<keyword evidence="3" id="KW-1185">Reference proteome</keyword>
<dbReference type="Proteomes" id="UP000219565">
    <property type="component" value="Unassembled WGS sequence"/>
</dbReference>
<name>A0A285LDS3_9NOCA</name>
<dbReference type="Gene3D" id="3.40.50.150">
    <property type="entry name" value="Vaccinia Virus protein VP39"/>
    <property type="match status" value="1"/>
</dbReference>
<gene>
    <name evidence="2" type="ORF">SAMN04244553_3140</name>
</gene>
<accession>A0A285LDS3</accession>
<protein>
    <recommendedName>
        <fullName evidence="1">Methyltransferase type 11 domain-containing protein</fullName>
    </recommendedName>
</protein>
<organism evidence="2 3">
    <name type="scientific">Nocardia amikacinitolerans</name>
    <dbReference type="NCBI Taxonomy" id="756689"/>
    <lineage>
        <taxon>Bacteria</taxon>
        <taxon>Bacillati</taxon>
        <taxon>Actinomycetota</taxon>
        <taxon>Actinomycetes</taxon>
        <taxon>Mycobacteriales</taxon>
        <taxon>Nocardiaceae</taxon>
        <taxon>Nocardia</taxon>
    </lineage>
</organism>
<dbReference type="GO" id="GO:0008757">
    <property type="term" value="F:S-adenosylmethionine-dependent methyltransferase activity"/>
    <property type="evidence" value="ECO:0007669"/>
    <property type="project" value="InterPro"/>
</dbReference>
<sequence>MKPPTETDALGEFLISARSLAEYRAIFDLADTDLRGRRVLDCPGGAASFTAEAAALGAHVTATDPIYAKPPAELRELARTETERGSAYAGAHHDRYRWDFYGDPDHLQAVRLSAAGRFGADLAANPDRYVAAQLPALPFADNSFDLTLSSHLLFTYADRLDADFHLAALLELSRVTRGETRLYPLVDHTGRHQDDLVTDLRKELHHKGIPTTLRPTRYEFHHGATSMLVLHPNQN</sequence>
<dbReference type="STRING" id="1379680.GCA_001612615_05643"/>
<reference evidence="2 3" key="1">
    <citation type="submission" date="2017-09" db="EMBL/GenBank/DDBJ databases">
        <authorList>
            <person name="Ehlers B."/>
            <person name="Leendertz F.H."/>
        </authorList>
    </citation>
    <scope>NUCLEOTIDE SEQUENCE [LARGE SCALE GENOMIC DNA]</scope>
    <source>
        <strain evidence="2 3">DSM 45537</strain>
    </source>
</reference>
<dbReference type="RefSeq" id="WP_245910144.1">
    <property type="nucleotide sequence ID" value="NZ_JAMTCV010000015.1"/>
</dbReference>
<dbReference type="AlphaFoldDB" id="A0A285LDS3"/>
<evidence type="ECO:0000313" key="2">
    <source>
        <dbReference type="EMBL" id="SNY81541.1"/>
    </source>
</evidence>
<evidence type="ECO:0000313" key="3">
    <source>
        <dbReference type="Proteomes" id="UP000219565"/>
    </source>
</evidence>
<proteinExistence type="predicted"/>
<dbReference type="EMBL" id="OBEG01000003">
    <property type="protein sequence ID" value="SNY81541.1"/>
    <property type="molecule type" value="Genomic_DNA"/>
</dbReference>
<evidence type="ECO:0000259" key="1">
    <source>
        <dbReference type="Pfam" id="PF08241"/>
    </source>
</evidence>
<dbReference type="InterPro" id="IPR029063">
    <property type="entry name" value="SAM-dependent_MTases_sf"/>
</dbReference>
<dbReference type="InterPro" id="IPR013216">
    <property type="entry name" value="Methyltransf_11"/>
</dbReference>
<dbReference type="SUPFAM" id="SSF53335">
    <property type="entry name" value="S-adenosyl-L-methionine-dependent methyltransferases"/>
    <property type="match status" value="1"/>
</dbReference>
<feature type="domain" description="Methyltransferase type 11" evidence="1">
    <location>
        <begin position="127"/>
        <end position="178"/>
    </location>
</feature>